<proteinExistence type="predicted"/>
<dbReference type="InterPro" id="IPR004509">
    <property type="entry name" value="Competence_ComEA_HhH"/>
</dbReference>
<evidence type="ECO:0000259" key="2">
    <source>
        <dbReference type="SMART" id="SM00278"/>
    </source>
</evidence>
<dbReference type="InterPro" id="IPR051675">
    <property type="entry name" value="Endo/Exo/Phosphatase_dom_1"/>
</dbReference>
<evidence type="ECO:0000256" key="1">
    <source>
        <dbReference type="SAM" id="Phobius"/>
    </source>
</evidence>
<feature type="transmembrane region" description="Helical" evidence="1">
    <location>
        <begin position="7"/>
        <end position="24"/>
    </location>
</feature>
<accession>A0ABY5FRA5</accession>
<dbReference type="Proteomes" id="UP001060325">
    <property type="component" value="Chromosome"/>
</dbReference>
<keyword evidence="1" id="KW-0812">Transmembrane</keyword>
<dbReference type="Gene3D" id="1.10.150.280">
    <property type="entry name" value="AF1531-like domain"/>
    <property type="match status" value="1"/>
</dbReference>
<dbReference type="NCBIfam" id="TIGR00426">
    <property type="entry name" value="competence protein ComEA helix-hairpin-helix repeat region"/>
    <property type="match status" value="1"/>
</dbReference>
<feature type="domain" description="Helix-hairpin-helix DNA-binding motif class 1" evidence="2">
    <location>
        <begin position="136"/>
        <end position="155"/>
    </location>
</feature>
<keyword evidence="1" id="KW-0472">Membrane</keyword>
<dbReference type="RefSeq" id="WP_255178350.1">
    <property type="nucleotide sequence ID" value="NZ_CP101462.1"/>
</dbReference>
<feature type="domain" description="Helix-hairpin-helix DNA-binding motif class 1" evidence="2">
    <location>
        <begin position="166"/>
        <end position="185"/>
    </location>
</feature>
<sequence length="189" mass="20413">MEKWKRYVVVLLIGLFIGVGYMFYSKEPETPMVEQFVVTPEPEAEPNVTTEVVVYVTGAVEAPDMYTMPNGARVGDVLSLAVLTDEADPEQLNLAQLLVDGTKVTVPKKGETLVSQPNEDASGGTNGVHVNSATKEELMTVPGIGPAKAEAILNHLKQNGPFKSYEDIGDVKGFGEKTLESMKGYLLVP</sequence>
<gene>
    <name evidence="3" type="ORF">NMQ00_06005</name>
</gene>
<dbReference type="Pfam" id="PF12836">
    <property type="entry name" value="HHH_3"/>
    <property type="match status" value="1"/>
</dbReference>
<dbReference type="InterPro" id="IPR003583">
    <property type="entry name" value="Hlx-hairpin-Hlx_DNA-bd_motif"/>
</dbReference>
<dbReference type="InterPro" id="IPR010994">
    <property type="entry name" value="RuvA_2-like"/>
</dbReference>
<evidence type="ECO:0000313" key="4">
    <source>
        <dbReference type="Proteomes" id="UP001060325"/>
    </source>
</evidence>
<dbReference type="SUPFAM" id="SSF47781">
    <property type="entry name" value="RuvA domain 2-like"/>
    <property type="match status" value="1"/>
</dbReference>
<dbReference type="EMBL" id="CP101462">
    <property type="protein sequence ID" value="UTT44050.1"/>
    <property type="molecule type" value="Genomic_DNA"/>
</dbReference>
<organism evidence="3 4">
    <name type="scientific">Exiguobacterium aurantiacum</name>
    <dbReference type="NCBI Taxonomy" id="33987"/>
    <lineage>
        <taxon>Bacteria</taxon>
        <taxon>Bacillati</taxon>
        <taxon>Bacillota</taxon>
        <taxon>Bacilli</taxon>
        <taxon>Bacillales</taxon>
        <taxon>Bacillales Family XII. Incertae Sedis</taxon>
        <taxon>Exiguobacterium</taxon>
    </lineage>
</organism>
<evidence type="ECO:0000313" key="3">
    <source>
        <dbReference type="EMBL" id="UTT44050.1"/>
    </source>
</evidence>
<keyword evidence="4" id="KW-1185">Reference proteome</keyword>
<protein>
    <submittedName>
        <fullName evidence="3">Helix-hairpin-helix domain-containing protein</fullName>
    </submittedName>
</protein>
<reference evidence="3" key="1">
    <citation type="submission" date="2022-07" db="EMBL/GenBank/DDBJ databases">
        <title>Complete genome of CX2.</title>
        <authorList>
            <person name="Cao G."/>
        </authorList>
    </citation>
    <scope>NUCLEOTIDE SEQUENCE</scope>
    <source>
        <strain evidence="3">CX2</strain>
    </source>
</reference>
<name>A0ABY5FRA5_9BACL</name>
<keyword evidence="1" id="KW-1133">Transmembrane helix</keyword>
<dbReference type="PANTHER" id="PTHR21180:SF32">
    <property type="entry name" value="ENDONUCLEASE_EXONUCLEASE_PHOSPHATASE FAMILY DOMAIN-CONTAINING PROTEIN 1"/>
    <property type="match status" value="1"/>
</dbReference>
<dbReference type="InterPro" id="IPR019554">
    <property type="entry name" value="Soluble_ligand-bd"/>
</dbReference>
<dbReference type="Pfam" id="PF10531">
    <property type="entry name" value="SLBB"/>
    <property type="match status" value="1"/>
</dbReference>
<dbReference type="PANTHER" id="PTHR21180">
    <property type="entry name" value="ENDONUCLEASE/EXONUCLEASE/PHOSPHATASE FAMILY DOMAIN-CONTAINING PROTEIN 1"/>
    <property type="match status" value="1"/>
</dbReference>
<dbReference type="SMART" id="SM00278">
    <property type="entry name" value="HhH1"/>
    <property type="match status" value="2"/>
</dbReference>